<feature type="chain" id="PRO_5002244610" evidence="3">
    <location>
        <begin position="24"/>
        <end position="341"/>
    </location>
</feature>
<sequence length="341" mass="35931">MRKLLFFVFVLCLSGGTPVLARANDLADTVAKVNSSVVLLHTVERIIGKSAKEDFQHGLGSGVIISSKGLIMTAAHVVNLSDALVVKLHNGSHYTAHVTSTAPMADVALVQMDSPPPDLPVAALGDSDRARIGEMVFVLGAPYGADHTLTVGYISAKRMTHALSNAFLPVALIQTDAAINQGNSGGPLFNLKGQVVGIVSHIMSHSGGFEGLGFTVAINTAKELLLDKPSFWMGWEVALLTGDLAKALNLPQNSGLLVQRVAENSLAKTMGLKGGSIPARLGKQNLILGGDVVLCVQETNICTDPTKMISLNNAIEALPPNSPIKFTILREGKIVNLTLHK</sequence>
<dbReference type="InterPro" id="IPR036034">
    <property type="entry name" value="PDZ_sf"/>
</dbReference>
<dbReference type="PANTHER" id="PTHR43343:SF3">
    <property type="entry name" value="PROTEASE DO-LIKE 8, CHLOROPLASTIC"/>
    <property type="match status" value="1"/>
</dbReference>
<protein>
    <submittedName>
        <fullName evidence="4">Serine peptidase</fullName>
    </submittedName>
</protein>
<dbReference type="GO" id="GO:0004252">
    <property type="term" value="F:serine-type endopeptidase activity"/>
    <property type="evidence" value="ECO:0007669"/>
    <property type="project" value="InterPro"/>
</dbReference>
<keyword evidence="3" id="KW-0732">Signal</keyword>
<evidence type="ECO:0000256" key="1">
    <source>
        <dbReference type="ARBA" id="ARBA00022670"/>
    </source>
</evidence>
<dbReference type="STRING" id="1429043.X474_21030"/>
<keyword evidence="2" id="KW-0378">Hydrolase</keyword>
<dbReference type="GO" id="GO:0006508">
    <property type="term" value="P:proteolysis"/>
    <property type="evidence" value="ECO:0007669"/>
    <property type="project" value="UniProtKB-KW"/>
</dbReference>
<evidence type="ECO:0000313" key="5">
    <source>
        <dbReference type="Proteomes" id="UP000032233"/>
    </source>
</evidence>
<dbReference type="InterPro" id="IPR051201">
    <property type="entry name" value="Chloro_Bact_Ser_Proteases"/>
</dbReference>
<reference evidence="4 5" key="1">
    <citation type="submission" date="2013-11" db="EMBL/GenBank/DDBJ databases">
        <title>Metagenomic analysis of a methanogenic consortium involved in long chain n-alkane degradation.</title>
        <authorList>
            <person name="Davidova I.A."/>
            <person name="Callaghan A.V."/>
            <person name="Wawrik B."/>
            <person name="Pruitt S."/>
            <person name="Marks C."/>
            <person name="Duncan K.E."/>
            <person name="Suflita J.M."/>
        </authorList>
    </citation>
    <scope>NUCLEOTIDE SEQUENCE [LARGE SCALE GENOMIC DNA]</scope>
    <source>
        <strain evidence="4 5">SPR</strain>
    </source>
</reference>
<feature type="signal peptide" evidence="3">
    <location>
        <begin position="1"/>
        <end position="23"/>
    </location>
</feature>
<dbReference type="InParanoid" id="A0A0D2J1Y6"/>
<organism evidence="4 5">
    <name type="scientific">Dethiosulfatarculus sandiegensis</name>
    <dbReference type="NCBI Taxonomy" id="1429043"/>
    <lineage>
        <taxon>Bacteria</taxon>
        <taxon>Pseudomonadati</taxon>
        <taxon>Thermodesulfobacteriota</taxon>
        <taxon>Desulfarculia</taxon>
        <taxon>Desulfarculales</taxon>
        <taxon>Desulfarculaceae</taxon>
        <taxon>Dethiosulfatarculus</taxon>
    </lineage>
</organism>
<dbReference type="AlphaFoldDB" id="A0A0D2J1Y6"/>
<proteinExistence type="predicted"/>
<dbReference type="PANTHER" id="PTHR43343">
    <property type="entry name" value="PEPTIDASE S12"/>
    <property type="match status" value="1"/>
</dbReference>
<name>A0A0D2J1Y6_9BACT</name>
<keyword evidence="5" id="KW-1185">Reference proteome</keyword>
<dbReference type="OrthoDB" id="9766361at2"/>
<accession>A0A0D2J1Y6</accession>
<gene>
    <name evidence="4" type="ORF">X474_21030</name>
</gene>
<evidence type="ECO:0000313" key="4">
    <source>
        <dbReference type="EMBL" id="KIX12239.1"/>
    </source>
</evidence>
<evidence type="ECO:0000256" key="2">
    <source>
        <dbReference type="ARBA" id="ARBA00022801"/>
    </source>
</evidence>
<comment type="caution">
    <text evidence="4">The sequence shown here is derived from an EMBL/GenBank/DDBJ whole genome shotgun (WGS) entry which is preliminary data.</text>
</comment>
<dbReference type="InterPro" id="IPR009003">
    <property type="entry name" value="Peptidase_S1_PA"/>
</dbReference>
<dbReference type="EMBL" id="AZAC01000034">
    <property type="protein sequence ID" value="KIX12239.1"/>
    <property type="molecule type" value="Genomic_DNA"/>
</dbReference>
<dbReference type="Gene3D" id="2.40.10.120">
    <property type="match status" value="1"/>
</dbReference>
<dbReference type="SUPFAM" id="SSF50156">
    <property type="entry name" value="PDZ domain-like"/>
    <property type="match status" value="1"/>
</dbReference>
<dbReference type="RefSeq" id="WP_044351067.1">
    <property type="nucleotide sequence ID" value="NZ_AZAC01000034.1"/>
</dbReference>
<dbReference type="Pfam" id="PF13365">
    <property type="entry name" value="Trypsin_2"/>
    <property type="match status" value="1"/>
</dbReference>
<dbReference type="Gene3D" id="2.30.42.10">
    <property type="match status" value="1"/>
</dbReference>
<dbReference type="Proteomes" id="UP000032233">
    <property type="component" value="Unassembled WGS sequence"/>
</dbReference>
<dbReference type="PRINTS" id="PR00834">
    <property type="entry name" value="PROTEASES2C"/>
</dbReference>
<evidence type="ECO:0000256" key="3">
    <source>
        <dbReference type="SAM" id="SignalP"/>
    </source>
</evidence>
<dbReference type="InterPro" id="IPR001940">
    <property type="entry name" value="Peptidase_S1C"/>
</dbReference>
<keyword evidence="1" id="KW-0645">Protease</keyword>
<dbReference type="SUPFAM" id="SSF50494">
    <property type="entry name" value="Trypsin-like serine proteases"/>
    <property type="match status" value="1"/>
</dbReference>